<feature type="compositionally biased region" description="Basic and acidic residues" evidence="1">
    <location>
        <begin position="488"/>
        <end position="499"/>
    </location>
</feature>
<sequence length="569" mass="62900">MRFESWDVLLFPDGSRVPVQEFKTQCFVTRDTTSPYAPSRTALNPAALHLPSGSQGFLGQTPVLTAFVPTLPRNSSFRVSIHSWEMPQPTRLMESLMQPDDSVLYEARVFIDGQCVSGSLITQRTSWPHIIEMDKSGNPDSLRFPVFHEELLQDSHWEASEAYGRIRIVIAEGFARPHRSPPFERVKDIIIFSFQHAPLYVLEYAHIAWPNPGMWQQAQRESLKYNFGANHASRKEDEDSHSHSPTRHGGRTGGAPDHHQPPLYPTWPYRHYPTPPVGWQNHPWPERDSRLPTLPIIPDPFVEPYKEVGPTRRQRSTLEDVPMPDYVGSSSDSSRAISSMTGISFGHSKQPSIIAPCDDEQYNQLIEALSPKKYTSGTYAPTNTPASAAPSVPKPSAAAEARAISRPRNPSRPGVLKGIPHQVTGVSPASSDTSQSFDDDFGKGALLPTSLLSPSPRVKSKKEGNVTKGSRRGSNRSNSANNYGSPLHDSDKQSMKDYARSGGSAVASSESKRKRSGAPTRLDVKSLEGKDVDTPSPTKKMSRLDKQGICSQDHIGELLRTDDTVGVIE</sequence>
<name>A0A2B7Y6X2_POLH7</name>
<dbReference type="STRING" id="1447883.A0A2B7Y6X2"/>
<accession>A0A2B7Y6X2</accession>
<protein>
    <submittedName>
        <fullName evidence="2">Uncharacterized protein</fullName>
    </submittedName>
</protein>
<organism evidence="2 3">
    <name type="scientific">Polytolypa hystricis (strain UAMH7299)</name>
    <dbReference type="NCBI Taxonomy" id="1447883"/>
    <lineage>
        <taxon>Eukaryota</taxon>
        <taxon>Fungi</taxon>
        <taxon>Dikarya</taxon>
        <taxon>Ascomycota</taxon>
        <taxon>Pezizomycotina</taxon>
        <taxon>Eurotiomycetes</taxon>
        <taxon>Eurotiomycetidae</taxon>
        <taxon>Onygenales</taxon>
        <taxon>Onygenales incertae sedis</taxon>
        <taxon>Polytolypa</taxon>
    </lineage>
</organism>
<evidence type="ECO:0000313" key="2">
    <source>
        <dbReference type="EMBL" id="PGH16950.1"/>
    </source>
</evidence>
<feature type="compositionally biased region" description="Basic and acidic residues" evidence="1">
    <location>
        <begin position="522"/>
        <end position="533"/>
    </location>
</feature>
<proteinExistence type="predicted"/>
<feature type="compositionally biased region" description="Low complexity" evidence="1">
    <location>
        <begin position="446"/>
        <end position="456"/>
    </location>
</feature>
<feature type="region of interest" description="Disordered" evidence="1">
    <location>
        <begin position="231"/>
        <end position="262"/>
    </location>
</feature>
<keyword evidence="3" id="KW-1185">Reference proteome</keyword>
<dbReference type="OrthoDB" id="5417628at2759"/>
<reference evidence="2 3" key="1">
    <citation type="submission" date="2017-10" db="EMBL/GenBank/DDBJ databases">
        <title>Comparative genomics in systemic dimorphic fungi from Ajellomycetaceae.</title>
        <authorList>
            <person name="Munoz J.F."/>
            <person name="Mcewen J.G."/>
            <person name="Clay O.K."/>
            <person name="Cuomo C.A."/>
        </authorList>
    </citation>
    <scope>NUCLEOTIDE SEQUENCE [LARGE SCALE GENOMIC DNA]</scope>
    <source>
        <strain evidence="2 3">UAMH7299</strain>
    </source>
</reference>
<feature type="compositionally biased region" description="Basic and acidic residues" evidence="1">
    <location>
        <begin position="233"/>
        <end position="242"/>
    </location>
</feature>
<dbReference type="EMBL" id="PDNA01000069">
    <property type="protein sequence ID" value="PGH16950.1"/>
    <property type="molecule type" value="Genomic_DNA"/>
</dbReference>
<evidence type="ECO:0000256" key="1">
    <source>
        <dbReference type="SAM" id="MobiDB-lite"/>
    </source>
</evidence>
<comment type="caution">
    <text evidence="2">The sequence shown here is derived from an EMBL/GenBank/DDBJ whole genome shotgun (WGS) entry which is preliminary data.</text>
</comment>
<evidence type="ECO:0000313" key="3">
    <source>
        <dbReference type="Proteomes" id="UP000224634"/>
    </source>
</evidence>
<feature type="compositionally biased region" description="Low complexity" evidence="1">
    <location>
        <begin position="380"/>
        <end position="401"/>
    </location>
</feature>
<dbReference type="Proteomes" id="UP000224634">
    <property type="component" value="Unassembled WGS sequence"/>
</dbReference>
<gene>
    <name evidence="2" type="ORF">AJ80_05018</name>
</gene>
<dbReference type="AlphaFoldDB" id="A0A2B7Y6X2"/>
<feature type="compositionally biased region" description="Low complexity" evidence="1">
    <location>
        <begin position="475"/>
        <end position="485"/>
    </location>
</feature>
<feature type="region of interest" description="Disordered" evidence="1">
    <location>
        <begin position="377"/>
        <end position="548"/>
    </location>
</feature>